<organism evidence="2 4">
    <name type="scientific">Candidatus Iainarchaeum sp</name>
    <dbReference type="NCBI Taxonomy" id="3101447"/>
    <lineage>
        <taxon>Archaea</taxon>
        <taxon>Candidatus Iainarchaeota</taxon>
        <taxon>Candidatus Iainarchaeia</taxon>
        <taxon>Candidatus Iainarchaeales</taxon>
        <taxon>Candidatus Iainarchaeaceae</taxon>
        <taxon>Candidatus Iainarchaeum</taxon>
    </lineage>
</organism>
<dbReference type="Proteomes" id="UP000564964">
    <property type="component" value="Unassembled WGS sequence"/>
</dbReference>
<reference evidence="4" key="1">
    <citation type="journal article" date="2020" name="bioRxiv">
        <title>A rank-normalized archaeal taxonomy based on genome phylogeny resolves widespread incomplete and uneven classifications.</title>
        <authorList>
            <person name="Rinke C."/>
            <person name="Chuvochina M."/>
            <person name="Mussig A.J."/>
            <person name="Chaumeil P.-A."/>
            <person name="Waite D.W."/>
            <person name="Whitman W.B."/>
            <person name="Parks D.H."/>
            <person name="Hugenholtz P."/>
        </authorList>
    </citation>
    <scope>NUCLEOTIDE SEQUENCE [LARGE SCALE GENOMIC DNA]</scope>
</reference>
<accession>A0A7J4JJ42</accession>
<name>A0A7J4JJ42_9ARCH</name>
<dbReference type="Proteomes" id="UP000678237">
    <property type="component" value="Unassembled WGS sequence"/>
</dbReference>
<feature type="transmembrane region" description="Helical" evidence="1">
    <location>
        <begin position="7"/>
        <end position="27"/>
    </location>
</feature>
<keyword evidence="1" id="KW-1133">Transmembrane helix</keyword>
<comment type="caution">
    <text evidence="2">The sequence shown here is derived from an EMBL/GenBank/DDBJ whole genome shotgun (WGS) entry which is preliminary data.</text>
</comment>
<evidence type="ECO:0000313" key="4">
    <source>
        <dbReference type="Proteomes" id="UP000564964"/>
    </source>
</evidence>
<dbReference type="AlphaFoldDB" id="A0A7J4JJ42"/>
<keyword evidence="1" id="KW-0472">Membrane</keyword>
<dbReference type="EMBL" id="DUGH01000109">
    <property type="protein sequence ID" value="HIH16629.1"/>
    <property type="molecule type" value="Genomic_DNA"/>
</dbReference>
<gene>
    <name evidence="2" type="ORF">HA252_04460</name>
    <name evidence="3" type="ORF">J4203_01870</name>
</gene>
<evidence type="ECO:0000313" key="3">
    <source>
        <dbReference type="EMBL" id="MBS3062594.1"/>
    </source>
</evidence>
<evidence type="ECO:0000256" key="1">
    <source>
        <dbReference type="SAM" id="Phobius"/>
    </source>
</evidence>
<keyword evidence="1" id="KW-0812">Transmembrane</keyword>
<proteinExistence type="predicted"/>
<sequence>MAVAGAIMAVVAYVWNMFVASMLTSLPAPVGSIVTWAVWFAVFALVYNRVQMI</sequence>
<reference evidence="3" key="3">
    <citation type="submission" date="2021-05" db="EMBL/GenBank/DDBJ databases">
        <title>Protein family content uncovers lineage relationships and bacterial pathway maintenance mechanisms in DPANN archaea.</title>
        <authorList>
            <person name="Castelle C.J."/>
            <person name="Meheust R."/>
            <person name="Jaffe A.L."/>
            <person name="Seitz K."/>
            <person name="Gong X."/>
            <person name="Baker B.J."/>
            <person name="Banfield J.F."/>
        </authorList>
    </citation>
    <scope>NUCLEOTIDE SEQUENCE</scope>
    <source>
        <strain evidence="3">RIFCSPLOWO2_01_FULL_58_19</strain>
    </source>
</reference>
<reference evidence="3" key="2">
    <citation type="submission" date="2021-03" db="EMBL/GenBank/DDBJ databases">
        <authorList>
            <person name="Jaffe A."/>
        </authorList>
    </citation>
    <scope>NUCLEOTIDE SEQUENCE</scope>
    <source>
        <strain evidence="3">RIFCSPLOWO2_01_FULL_58_19</strain>
    </source>
</reference>
<feature type="transmembrane region" description="Helical" evidence="1">
    <location>
        <begin position="33"/>
        <end position="50"/>
    </location>
</feature>
<protein>
    <submittedName>
        <fullName evidence="2">Uncharacterized protein</fullName>
    </submittedName>
</protein>
<evidence type="ECO:0000313" key="2">
    <source>
        <dbReference type="EMBL" id="HIH16629.1"/>
    </source>
</evidence>
<dbReference type="EMBL" id="JAGVWE010000002">
    <property type="protein sequence ID" value="MBS3062594.1"/>
    <property type="molecule type" value="Genomic_DNA"/>
</dbReference>